<dbReference type="SUPFAM" id="SSF49452">
    <property type="entry name" value="Starch-binding domain-like"/>
    <property type="match status" value="4"/>
</dbReference>
<organism evidence="4 5">
    <name type="scientific">Vandammella animalimorsus</name>
    <dbReference type="NCBI Taxonomy" id="2029117"/>
    <lineage>
        <taxon>Bacteria</taxon>
        <taxon>Pseudomonadati</taxon>
        <taxon>Pseudomonadota</taxon>
        <taxon>Betaproteobacteria</taxon>
        <taxon>Burkholderiales</taxon>
        <taxon>Comamonadaceae</taxon>
        <taxon>Vandammella</taxon>
    </lineage>
</organism>
<sequence>MGAHGWAQAPAPADAALQRGASWLQAQVQPNGQLASEPASAALPLQARSETARTLKALAMQPLPPALLGAIDSPAANTTEYLARQAMARQQAGTADAALLDGLIALQNTDGSFGAAAGHPGNAQDTAWALHALAASRASGAAAAQALGWLIAAQQADGAWPLMPDGDAIVSTALAVQALTPYRQQPTAREALAKARAWLTAQRDASQSWGSDLRTAQALLAVLPGLDTAAGMQAPLAALRQSQRSDGSWAGDPHLSALALHALWLAGQPATNPDLASVQGRLLDAQTRAPLAGFAVRLQGPADAQATADATGAFGLTGLVAGNYTLSVPAQGEFLELRAQLVLAQGQKLDVGSILLNRTAQPSTATVLGTVTHADTGAPLEGVAVSAAGMTTTTAADGSYQMLNVPPGDLDLLAGKAGFRRVAGKVRLQAGETAIFSPALKPLPAGGAPQGEISGIVSDILSGQAIAAAEVAVTGAFSATVQTDAAGRYRISPLAQAGEIQITVTAAGYQQASGAAVVAVDSALDFSPRLVRAGAAPGTGKIHGVVLDADTAMPLEGALIRAGSLTATSNQDGSYLIDHVPAGAVRLTASLPGYASASAEGAMIAGGLLEFSPRLSKATAALAASAIFGTVTQQKNGQPVAGAQVYASGVQSHSALTDAQGRYRIEGLAEGNYSVTISHDGLAAATVNFDLPARTEMDFSPMLSESGASSVVIPNSATLSGRLIDSVTQQPIETATYRLEGQTRERGVNRLGRFNILGVHDARVSVVFSAPGYHPLQVQLPVTPLLQQDVGDLHMQRIVAARLPDLAIARFDVSSLQSDPDTLQLSGQVQVEVINQGAQDVSQPFSVLVFEDVNRTGSYEPAQDRMLGKAQVQAGLPIGQLQALDIAVGGQLRFRDAPLALWLDSEHQVVELDEANNLDGYGTTAQQAAKLYDQAQDFAEGRRINVAVNGAGTALQLAEHTRAFDNIWIANSGRGTILKVSIATGAVLGEYHSAPQGMGKNPSRTTVDKNGNVWVGNRNESSTVEADAIAPGLPAQSRAMGSIVKIGLLENGQCEDRNGNGVIDTSTGLGDLRDWSNAGDADRLGGVATAEDECILAYARVNSAGTRHISVDRRNQVWVSGTGGRHFDLVDEQGRIVRQESSVGWGGYGGLIDANDVIWSSSGGWGLLRWDVQHPLSGPNGVHWHGMGRASYGLCIDSRGNVWDSRGSVYRPDGSLLRTYAGGHQGCAVDDNDNVWVATGSYVNRYTNEGVFVGAIQTGGTTGLSTDANGYVWAVGGSRYQRIDPAAGAVGADGLTPIGAIDIVGPDLGPGSYLYNYSDMTGSTLSGKPQQGTWTAIYDSQRAATPWGMIDWHAQALGDGQLTVTASSSEDCQRFSPPVAVVSGQALAQVPAGRCLQVSVHFRRASTGESPVLYDLKIRPAVPDLTAGQIQAVDAGAGQVALQATIGNASPFNAGAFEVAFWRGQPGAGGALLGTVPIAAMAAGQHMPVRLPGVDPGLLGLGEFVTIHADSADAHAEYNEDNNTVAAPLRARNLLAAITVATDQPVYPSQSPVELSALVRNLGSFDAALSVALQVRDAQGQSVAQFPPHALGQVAAGAQTPHSQAWHTGALSAGGYTLHGQALAPDGQVLAQAFTPFAIAASGPGAPAAALGVATDRAQYSPDDRVRIDALARNLTANAAIDDARITLEVRGPQGQLIASHTLPVGQLAAGALRVVDVLQPLRQAPLGAYTIAATLIGSGRFHGSAVQDVALASASARFEVVAQGGPGPSPGAQADYSIRKSAPQPAIATGGQARWVITVANQGPHDGHGVLIEDALPSGLTQAQWTCSASGQAQCGRASGQGPVRLDALIPSGAGHAVTIVVTATAPAAGTLDNTARISALGGSIDVNSANNQASARITVTGPAPTPGPVPGPGPGPTPNTGATPGTPPVPVPVGAPWAIIGLLALLLAAHPASRAARRPAARQPHCKNKKP</sequence>
<dbReference type="SUPFAM" id="SSF49464">
    <property type="entry name" value="Carboxypeptidase regulatory domain-like"/>
    <property type="match status" value="1"/>
</dbReference>
<protein>
    <recommendedName>
        <fullName evidence="3">DUF11 domain-containing protein</fullName>
    </recommendedName>
</protein>
<gene>
    <name evidence="4" type="ORF">CLI92_07360</name>
</gene>
<dbReference type="Gene3D" id="2.60.40.10">
    <property type="entry name" value="Immunoglobulins"/>
    <property type="match status" value="2"/>
</dbReference>
<evidence type="ECO:0000313" key="5">
    <source>
        <dbReference type="Proteomes" id="UP000217780"/>
    </source>
</evidence>
<feature type="region of interest" description="Disordered" evidence="2">
    <location>
        <begin position="1899"/>
        <end position="1931"/>
    </location>
</feature>
<dbReference type="Pfam" id="PF13620">
    <property type="entry name" value="CarboxypepD_reg"/>
    <property type="match status" value="5"/>
</dbReference>
<dbReference type="InterPro" id="IPR011042">
    <property type="entry name" value="6-blade_b-propeller_TolB-like"/>
</dbReference>
<evidence type="ECO:0000256" key="2">
    <source>
        <dbReference type="SAM" id="MobiDB-lite"/>
    </source>
</evidence>
<dbReference type="InterPro" id="IPR051417">
    <property type="entry name" value="SDr/BOS_complex"/>
</dbReference>
<feature type="domain" description="DUF11" evidence="3">
    <location>
        <begin position="1776"/>
        <end position="1899"/>
    </location>
</feature>
<dbReference type="Gene3D" id="2.120.10.30">
    <property type="entry name" value="TolB, C-terminal domain"/>
    <property type="match status" value="1"/>
</dbReference>
<evidence type="ECO:0000259" key="3">
    <source>
        <dbReference type="Pfam" id="PF01345"/>
    </source>
</evidence>
<dbReference type="InterPro" id="IPR013783">
    <property type="entry name" value="Ig-like_fold"/>
</dbReference>
<dbReference type="GO" id="GO:0030246">
    <property type="term" value="F:carbohydrate binding"/>
    <property type="evidence" value="ECO:0007669"/>
    <property type="project" value="InterPro"/>
</dbReference>
<comment type="caution">
    <text evidence="4">The sequence shown here is derived from an EMBL/GenBank/DDBJ whole genome shotgun (WGS) entry which is preliminary data.</text>
</comment>
<dbReference type="Gene3D" id="2.60.40.1120">
    <property type="entry name" value="Carboxypeptidase-like, regulatory domain"/>
    <property type="match status" value="5"/>
</dbReference>
<evidence type="ECO:0000313" key="4">
    <source>
        <dbReference type="EMBL" id="PAX16910.1"/>
    </source>
</evidence>
<dbReference type="InterPro" id="IPR008969">
    <property type="entry name" value="CarboxyPept-like_regulatory"/>
</dbReference>
<dbReference type="RefSeq" id="WP_095541912.1">
    <property type="nucleotide sequence ID" value="NZ_NSJC01000004.1"/>
</dbReference>
<name>A0A2A2T5P6_9BURK</name>
<dbReference type="InterPro" id="IPR013784">
    <property type="entry name" value="Carb-bd-like_fold"/>
</dbReference>
<dbReference type="Pfam" id="PF01345">
    <property type="entry name" value="DUF11"/>
    <property type="match status" value="1"/>
</dbReference>
<dbReference type="GeneID" id="93872738"/>
<feature type="compositionally biased region" description="Pro residues" evidence="2">
    <location>
        <begin position="1905"/>
        <end position="1919"/>
    </location>
</feature>
<dbReference type="SUPFAM" id="SSF63829">
    <property type="entry name" value="Calcium-dependent phosphotriesterase"/>
    <property type="match status" value="1"/>
</dbReference>
<proteinExistence type="predicted"/>
<dbReference type="InterPro" id="IPR008930">
    <property type="entry name" value="Terpenoid_cyclase/PrenylTrfase"/>
</dbReference>
<dbReference type="PANTHER" id="PTHR23303">
    <property type="entry name" value="CARBOXYPEPTIDASE REGULATORY REGION-CONTAINING"/>
    <property type="match status" value="1"/>
</dbReference>
<dbReference type="EMBL" id="NTBI01000005">
    <property type="protein sequence ID" value="PAX16910.1"/>
    <property type="molecule type" value="Genomic_DNA"/>
</dbReference>
<dbReference type="Proteomes" id="UP000217780">
    <property type="component" value="Unassembled WGS sequence"/>
</dbReference>
<dbReference type="Gene3D" id="1.50.10.20">
    <property type="match status" value="1"/>
</dbReference>
<reference evidence="4 5" key="1">
    <citation type="submission" date="2017-08" db="EMBL/GenBank/DDBJ databases">
        <title>WGS of Clinical strains of the CDC Group NO-1 linked to zoonotic infections in humans.</title>
        <authorList>
            <person name="Bernier A.-M."/>
            <person name="Bernard K."/>
        </authorList>
    </citation>
    <scope>NUCLEOTIDE SEQUENCE [LARGE SCALE GENOMIC DNA]</scope>
    <source>
        <strain evidence="4 5">NML91-0035</strain>
    </source>
</reference>
<dbReference type="InterPro" id="IPR001434">
    <property type="entry name" value="OmcB-like_DUF11"/>
</dbReference>
<accession>A0A2A2T5P6</accession>
<dbReference type="SUPFAM" id="SSF48239">
    <property type="entry name" value="Terpenoid cyclases/Protein prenyltransferases"/>
    <property type="match status" value="1"/>
</dbReference>
<keyword evidence="1" id="KW-0732">Signal</keyword>
<evidence type="ECO:0000256" key="1">
    <source>
        <dbReference type="ARBA" id="ARBA00022729"/>
    </source>
</evidence>